<keyword evidence="2" id="KW-1185">Reference proteome</keyword>
<evidence type="ECO:0000313" key="1">
    <source>
        <dbReference type="EMBL" id="EME35903.1"/>
    </source>
</evidence>
<evidence type="ECO:0000313" key="2">
    <source>
        <dbReference type="Proteomes" id="UP000009877"/>
    </source>
</evidence>
<reference evidence="1 2" key="1">
    <citation type="journal article" date="2014" name="Genome Announc.">
        <title>Draft Genome Sequence of Kocuria palustris PEL.</title>
        <authorList>
            <person name="Sharma G."/>
            <person name="Khatri I."/>
            <person name="Subramanian S."/>
        </authorList>
    </citation>
    <scope>NUCLEOTIDE SEQUENCE [LARGE SCALE GENOMIC DNA]</scope>
    <source>
        <strain evidence="1 2">PEL</strain>
    </source>
</reference>
<proteinExistence type="predicted"/>
<dbReference type="RefSeq" id="WP_006215529.1">
    <property type="nucleotide sequence ID" value="NZ_ANHZ02000020.1"/>
</dbReference>
<comment type="caution">
    <text evidence="1">The sequence shown here is derived from an EMBL/GenBank/DDBJ whole genome shotgun (WGS) entry which is preliminary data.</text>
</comment>
<gene>
    <name evidence="1" type="ORF">C884_01303</name>
</gene>
<protein>
    <submittedName>
        <fullName evidence="1">Uncharacterized protein</fullName>
    </submittedName>
</protein>
<name>M2XSX1_9MICC</name>
<accession>M2XSX1</accession>
<dbReference type="EMBL" id="ANHZ02000020">
    <property type="protein sequence ID" value="EME35903.1"/>
    <property type="molecule type" value="Genomic_DNA"/>
</dbReference>
<dbReference type="Proteomes" id="UP000009877">
    <property type="component" value="Unassembled WGS sequence"/>
</dbReference>
<organism evidence="1 2">
    <name type="scientific">Kocuria palustris PEL</name>
    <dbReference type="NCBI Taxonomy" id="1236550"/>
    <lineage>
        <taxon>Bacteria</taxon>
        <taxon>Bacillati</taxon>
        <taxon>Actinomycetota</taxon>
        <taxon>Actinomycetes</taxon>
        <taxon>Micrococcales</taxon>
        <taxon>Micrococcaceae</taxon>
        <taxon>Kocuria</taxon>
    </lineage>
</organism>
<sequence>MAHTRGLSLGDHRIARSAAEIEYLRWNDAVCAALFGTDKAGELVPLDLDDAVLARIGAEHEMDGPSVLRAIADSVTPLLVLDGSRTPVLEAFTRMNTLWYRDSRRALDSLEELAPPPVVALLCLFAVAGRHTSRLASRTGAKAATAFYLPLSILLGAGQDNAKALEASFKKDAEGYWDAVRYWLELRDGEVGLPVGDALNQRPVGLALSQSLLGESERRQLHQMFEDMGLTMAQGLSAGELGIYLDFWLDVADTEVSPEMKKLWSTSSTRDPGLEIARSELIRWERSRESAGGPVPVRRSATSRPGEHSASLTLVDSVDYVGNPQFEFGFVVPKRYMADRDVELETTAGPRSVFLSYIGDAYLGISAYSARIDPQSLLLGELRLSAGAHSFRRSPRPVVVFAKDGFSDTYISVDHIPAAWPCRVLVRDDEDLIAGMRAILEDSASPDFTFRPAGTAGLPEGWALFDGVQVLRAGNPELTADDNFSGMVPRLVPSIRLSGGLRIPGDVIRWSTQRPPQITVVSDSDDPLTLEVEWRHAETFRLERHKLAENRTPPFQISVESTPMVGPDGRLRPNDYILVLKAGRTVKQRIAYQVRDTSFYITQRSLGYEGEMLHEPTDALWPVTAATAEELPEEYVQGAFDNLEAHPVETDLELPLVPGWHSEEGQLLVPRENVLPEHDGPSCLRTGRHRIVIPPMDPKSKATWIFGRCRDCGMEKRYPGRLTKASAVSEVGSADALQFIGPEVGEHPSSWGPFRDALTFLGGGKRSSLSIVARQLEDTERFEEWFVGNLHALGFLETIRDANWTVRRWQVCSPALAQLVDGSVLLTGGWTPQKEAQVVAAAEKAGGSVVTLSPEDHSMSLIMDAELESVAEHLPEGLCDVVYEAGPVMLDTLPPLSEVEQGLPRAEMQYNGVAERFDPADATWHATTDREQVGLFRINHHHRTRYRFRTEADVESGHSRLVNSGLGKHLAARQAGAPLAAWDESLQLLSVPIGAELPGLYARAAVLCSGLIPTRVDDDFSLNYGDITREFAEVLVAKLMG</sequence>
<dbReference type="AlphaFoldDB" id="M2XSX1"/>